<evidence type="ECO:0000259" key="5">
    <source>
        <dbReference type="Pfam" id="PF20811"/>
    </source>
</evidence>
<dbReference type="InParanoid" id="W2RJ01"/>
<accession>W2RJ01</accession>
<dbReference type="EC" id="3.2.1.143" evidence="2"/>
<keyword evidence="3" id="KW-0378">Hydrolase</keyword>
<dbReference type="InterPro" id="IPR046372">
    <property type="entry name" value="PARG_cat_C"/>
</dbReference>
<gene>
    <name evidence="6" type="ORF">HMPREF1541_08709</name>
</gene>
<dbReference type="InterPro" id="IPR007724">
    <property type="entry name" value="Poly_GlycHdrlase"/>
</dbReference>
<dbReference type="GO" id="GO:1990966">
    <property type="term" value="P:ATP generation from poly-ADP-D-ribose"/>
    <property type="evidence" value="ECO:0007669"/>
    <property type="project" value="TreeGrafter"/>
</dbReference>
<protein>
    <recommendedName>
        <fullName evidence="2">poly(ADP-ribose) glycohydrolase</fullName>
        <ecNumber evidence="2">3.2.1.143</ecNumber>
    </recommendedName>
</protein>
<dbReference type="PANTHER" id="PTHR12837:SF0">
    <property type="entry name" value="POLY(ADP-RIBOSE) GLYCOHYDROLASE"/>
    <property type="match status" value="1"/>
</dbReference>
<dbReference type="GO" id="GO:0004649">
    <property type="term" value="F:poly(ADP-ribose) glycohydrolase activity"/>
    <property type="evidence" value="ECO:0007669"/>
    <property type="project" value="UniProtKB-EC"/>
</dbReference>
<dbReference type="Proteomes" id="UP000030752">
    <property type="component" value="Unassembled WGS sequence"/>
</dbReference>
<dbReference type="EMBL" id="KB822725">
    <property type="protein sequence ID" value="ETN36431.1"/>
    <property type="molecule type" value="Genomic_DNA"/>
</dbReference>
<keyword evidence="7" id="KW-1185">Reference proteome</keyword>
<feature type="domain" description="PARG helical" evidence="5">
    <location>
        <begin position="86"/>
        <end position="187"/>
    </location>
</feature>
<dbReference type="OrthoDB" id="4204487at2759"/>
<evidence type="ECO:0000256" key="2">
    <source>
        <dbReference type="ARBA" id="ARBA00012255"/>
    </source>
</evidence>
<organism evidence="6 7">
    <name type="scientific">Cyphellophora europaea (strain CBS 101466)</name>
    <name type="common">Phialophora europaea</name>
    <dbReference type="NCBI Taxonomy" id="1220924"/>
    <lineage>
        <taxon>Eukaryota</taxon>
        <taxon>Fungi</taxon>
        <taxon>Dikarya</taxon>
        <taxon>Ascomycota</taxon>
        <taxon>Pezizomycotina</taxon>
        <taxon>Eurotiomycetes</taxon>
        <taxon>Chaetothyriomycetidae</taxon>
        <taxon>Chaetothyriales</taxon>
        <taxon>Cyphellophoraceae</taxon>
        <taxon>Cyphellophora</taxon>
    </lineage>
</organism>
<dbReference type="AlphaFoldDB" id="W2RJ01"/>
<evidence type="ECO:0000256" key="1">
    <source>
        <dbReference type="ARBA" id="ARBA00009545"/>
    </source>
</evidence>
<evidence type="ECO:0000256" key="3">
    <source>
        <dbReference type="ARBA" id="ARBA00022801"/>
    </source>
</evidence>
<reference evidence="6 7" key="1">
    <citation type="submission" date="2013-03" db="EMBL/GenBank/DDBJ databases">
        <title>The Genome Sequence of Phialophora europaea CBS 101466.</title>
        <authorList>
            <consortium name="The Broad Institute Genomics Platform"/>
            <person name="Cuomo C."/>
            <person name="de Hoog S."/>
            <person name="Gorbushina A."/>
            <person name="Walker B."/>
            <person name="Young S.K."/>
            <person name="Zeng Q."/>
            <person name="Gargeya S."/>
            <person name="Fitzgerald M."/>
            <person name="Haas B."/>
            <person name="Abouelleil A."/>
            <person name="Allen A.W."/>
            <person name="Alvarado L."/>
            <person name="Arachchi H.M."/>
            <person name="Berlin A.M."/>
            <person name="Chapman S.B."/>
            <person name="Gainer-Dewar J."/>
            <person name="Goldberg J."/>
            <person name="Griggs A."/>
            <person name="Gujja S."/>
            <person name="Hansen M."/>
            <person name="Howarth C."/>
            <person name="Imamovic A."/>
            <person name="Ireland A."/>
            <person name="Larimer J."/>
            <person name="McCowan C."/>
            <person name="Murphy C."/>
            <person name="Pearson M."/>
            <person name="Poon T.W."/>
            <person name="Priest M."/>
            <person name="Roberts A."/>
            <person name="Saif S."/>
            <person name="Shea T."/>
            <person name="Sisk P."/>
            <person name="Sykes S."/>
            <person name="Wortman J."/>
            <person name="Nusbaum C."/>
            <person name="Birren B."/>
        </authorList>
    </citation>
    <scope>NUCLEOTIDE SEQUENCE [LARGE SCALE GENOMIC DNA]</scope>
    <source>
        <strain evidence="6 7">CBS 101466</strain>
    </source>
</reference>
<dbReference type="RefSeq" id="XP_008721249.1">
    <property type="nucleotide sequence ID" value="XM_008723027.1"/>
</dbReference>
<dbReference type="HOGENOM" id="CLU_013388_5_0_1"/>
<dbReference type="GO" id="GO:0005634">
    <property type="term" value="C:nucleus"/>
    <property type="evidence" value="ECO:0007669"/>
    <property type="project" value="TreeGrafter"/>
</dbReference>
<name>W2RJ01_CYPE1</name>
<feature type="domain" description="PARG catalytic Macro" evidence="4">
    <location>
        <begin position="242"/>
        <end position="411"/>
    </location>
</feature>
<dbReference type="STRING" id="1220924.W2RJ01"/>
<dbReference type="GO" id="GO:0005975">
    <property type="term" value="P:carbohydrate metabolic process"/>
    <property type="evidence" value="ECO:0007669"/>
    <property type="project" value="InterPro"/>
</dbReference>
<evidence type="ECO:0000313" key="6">
    <source>
        <dbReference type="EMBL" id="ETN36431.1"/>
    </source>
</evidence>
<dbReference type="eggNOG" id="KOG2064">
    <property type="taxonomic scope" value="Eukaryota"/>
</dbReference>
<comment type="similarity">
    <text evidence="1">Belongs to the poly(ADP-ribose) glycohydrolase family.</text>
</comment>
<dbReference type="InterPro" id="IPR048362">
    <property type="entry name" value="PARG_helical"/>
</dbReference>
<sequence>MRSSSAIASSTATHYLLPSSPDIQCDDRFSILDTDSETVSFWAILQTLLGRELKGISDLIDILETISLTLRGTSLPDYDVLTEILSERRDFLLSTWPVIRALALEVPILFPDHTLPLLSPFCSTLRLSRRQIACLVVHQFLCTLKSPPSRDSYYDFSIWYYSQQPHATAAQIYLTSVLTYFERLASTAALSPLNYPNWQISFSLKSQSGEPAVSIFGCLNIIHLLNDATQSEYLGLPNGACVISANKVSGFGQSGTQEERQVAASPEACPLVLIAPVLKGDECLIVSGAELMINIEGHGRSMHLGVQPVPESTAEASHTRWSRRTMFFMDALELDGDDCLLPDLLPGNVDREYGKALTAFTSAATPYAKIVTGFWGCGAFGGSPAVKAIVQWCAASVAGTQLDFICNGTQQSRFGNMMQAFAGDVLRSGAMPKDLLQQLQALTPNDFTETQIDELDQEVFRLISSRLTHASQP</sequence>
<dbReference type="PANTHER" id="PTHR12837">
    <property type="entry name" value="POLY ADP-RIBOSE GLYCOHYDROLASE"/>
    <property type="match status" value="1"/>
</dbReference>
<dbReference type="GeneID" id="19976048"/>
<dbReference type="GO" id="GO:0006282">
    <property type="term" value="P:regulation of DNA repair"/>
    <property type="evidence" value="ECO:0007669"/>
    <property type="project" value="InterPro"/>
</dbReference>
<dbReference type="GO" id="GO:0009225">
    <property type="term" value="P:nucleotide-sugar metabolic process"/>
    <property type="evidence" value="ECO:0007669"/>
    <property type="project" value="TreeGrafter"/>
</dbReference>
<dbReference type="Pfam" id="PF20811">
    <property type="entry name" value="PARG_cat_N"/>
    <property type="match status" value="1"/>
</dbReference>
<dbReference type="VEuPathDB" id="FungiDB:HMPREF1541_08709"/>
<dbReference type="Pfam" id="PF05028">
    <property type="entry name" value="PARG_cat_C"/>
    <property type="match status" value="1"/>
</dbReference>
<dbReference type="GO" id="GO:0005737">
    <property type="term" value="C:cytoplasm"/>
    <property type="evidence" value="ECO:0007669"/>
    <property type="project" value="TreeGrafter"/>
</dbReference>
<evidence type="ECO:0000313" key="7">
    <source>
        <dbReference type="Proteomes" id="UP000030752"/>
    </source>
</evidence>
<proteinExistence type="inferred from homology"/>
<evidence type="ECO:0000259" key="4">
    <source>
        <dbReference type="Pfam" id="PF05028"/>
    </source>
</evidence>